<feature type="binding site" evidence="8">
    <location>
        <position position="306"/>
    </location>
    <ligand>
        <name>Mg(2+)</name>
        <dbReference type="ChEBI" id="CHEBI:18420"/>
        <label>1</label>
    </ligand>
</feature>
<accession>A0A1F6EI79</accession>
<feature type="active site" evidence="8">
    <location>
        <position position="243"/>
    </location>
</feature>
<dbReference type="PANTHER" id="PTHR43555:SF1">
    <property type="entry name" value="PHOSPHORIBOSYLFORMYLGLYCINAMIDINE SYNTHASE SUBUNIT PURL"/>
    <property type="match status" value="1"/>
</dbReference>
<keyword evidence="1 8" id="KW-0963">Cytoplasm</keyword>
<feature type="binding site" evidence="8">
    <location>
        <position position="470"/>
    </location>
    <ligand>
        <name>substrate</name>
    </ligand>
</feature>
<proteinExistence type="inferred from homology"/>
<dbReference type="SUPFAM" id="SSF56042">
    <property type="entry name" value="PurM C-terminal domain-like"/>
    <property type="match status" value="2"/>
</dbReference>
<protein>
    <recommendedName>
        <fullName evidence="8">Phosphoribosylformylglycinamidine synthase subunit PurL</fullName>
        <shortName evidence="8">FGAM synthase</shortName>
        <ecNumber evidence="8">6.3.5.3</ecNumber>
    </recommendedName>
    <alternativeName>
        <fullName evidence="8">Formylglycinamide ribonucleotide amidotransferase subunit II</fullName>
        <shortName evidence="8">FGAR amidotransferase II</shortName>
        <shortName evidence="8">FGAR-AT II</shortName>
    </alternativeName>
    <alternativeName>
        <fullName evidence="8">Glutamine amidotransferase PurL</fullName>
    </alternativeName>
    <alternativeName>
        <fullName evidence="8">Phosphoribosylformylglycinamidine synthase subunit II</fullName>
    </alternativeName>
</protein>
<gene>
    <name evidence="8" type="primary">purL</name>
    <name evidence="12" type="ORF">A3A38_01510</name>
</gene>
<evidence type="ECO:0000259" key="11">
    <source>
        <dbReference type="Pfam" id="PF18072"/>
    </source>
</evidence>
<dbReference type="GO" id="GO:0006189">
    <property type="term" value="P:'de novo' IMP biosynthetic process"/>
    <property type="evidence" value="ECO:0007669"/>
    <property type="project" value="UniProtKB-UniRule"/>
</dbReference>
<evidence type="ECO:0000256" key="6">
    <source>
        <dbReference type="ARBA" id="ARBA00022840"/>
    </source>
</evidence>
<dbReference type="UniPathway" id="UPA00074">
    <property type="reaction ID" value="UER00128"/>
</dbReference>
<dbReference type="InterPro" id="IPR010074">
    <property type="entry name" value="PRibForGlyAmidine_synth_PurL"/>
</dbReference>
<dbReference type="Proteomes" id="UP000177306">
    <property type="component" value="Unassembled WGS sequence"/>
</dbReference>
<keyword evidence="5 8" id="KW-0658">Purine biosynthesis</keyword>
<dbReference type="InterPro" id="IPR016188">
    <property type="entry name" value="PurM-like_N"/>
</dbReference>
<evidence type="ECO:0000256" key="8">
    <source>
        <dbReference type="HAMAP-Rule" id="MF_00420"/>
    </source>
</evidence>
<keyword evidence="6 8" id="KW-0067">ATP-binding</keyword>
<evidence type="ECO:0000259" key="9">
    <source>
        <dbReference type="Pfam" id="PF00586"/>
    </source>
</evidence>
<evidence type="ECO:0000256" key="3">
    <source>
        <dbReference type="ARBA" id="ARBA00022723"/>
    </source>
</evidence>
<evidence type="ECO:0000313" key="13">
    <source>
        <dbReference type="Proteomes" id="UP000177306"/>
    </source>
</evidence>
<dbReference type="Pfam" id="PF02769">
    <property type="entry name" value="AIRS_C"/>
    <property type="match status" value="2"/>
</dbReference>
<comment type="caution">
    <text evidence="8">Lacks conserved residue(s) required for the propagation of feature annotation.</text>
</comment>
<dbReference type="InterPro" id="IPR010918">
    <property type="entry name" value="PurM-like_C_dom"/>
</dbReference>
<feature type="domain" description="Phosphoribosylformylglycinamidine synthase linker" evidence="11">
    <location>
        <begin position="206"/>
        <end position="246"/>
    </location>
</feature>
<dbReference type="GO" id="GO:0000287">
    <property type="term" value="F:magnesium ion binding"/>
    <property type="evidence" value="ECO:0007669"/>
    <property type="project" value="UniProtKB-UniRule"/>
</dbReference>
<keyword evidence="3 8" id="KW-0479">Metal-binding</keyword>
<comment type="catalytic activity">
    <reaction evidence="8">
        <text>N(2)-formyl-N(1)-(5-phospho-beta-D-ribosyl)glycinamide + L-glutamine + ATP + H2O = 2-formamido-N(1)-(5-O-phospho-beta-D-ribosyl)acetamidine + L-glutamate + ADP + phosphate + H(+)</text>
        <dbReference type="Rhea" id="RHEA:17129"/>
        <dbReference type="ChEBI" id="CHEBI:15377"/>
        <dbReference type="ChEBI" id="CHEBI:15378"/>
        <dbReference type="ChEBI" id="CHEBI:29985"/>
        <dbReference type="ChEBI" id="CHEBI:30616"/>
        <dbReference type="ChEBI" id="CHEBI:43474"/>
        <dbReference type="ChEBI" id="CHEBI:58359"/>
        <dbReference type="ChEBI" id="CHEBI:147286"/>
        <dbReference type="ChEBI" id="CHEBI:147287"/>
        <dbReference type="ChEBI" id="CHEBI:456216"/>
        <dbReference type="EC" id="6.3.5.3"/>
    </reaction>
</comment>
<evidence type="ECO:0000256" key="1">
    <source>
        <dbReference type="ARBA" id="ARBA00022490"/>
    </source>
</evidence>
<comment type="caution">
    <text evidence="12">The sequence shown here is derived from an EMBL/GenBank/DDBJ whole genome shotgun (WGS) entry which is preliminary data.</text>
</comment>
<comment type="pathway">
    <text evidence="8">Purine metabolism; IMP biosynthesis via de novo pathway; 5-amino-1-(5-phospho-D-ribosyl)imidazole from N(2)-formyl-N(1)-(5-phospho-D-ribosyl)glycinamide: step 1/2.</text>
</comment>
<name>A0A1F6EI79_9BACT</name>
<feature type="domain" description="PurM-like C-terminal" evidence="10">
    <location>
        <begin position="433"/>
        <end position="584"/>
    </location>
</feature>
<dbReference type="Gene3D" id="1.10.8.750">
    <property type="entry name" value="Phosphoribosylformylglycinamidine synthase, linker domain"/>
    <property type="match status" value="1"/>
</dbReference>
<evidence type="ECO:0000313" key="12">
    <source>
        <dbReference type="EMBL" id="OGG73349.1"/>
    </source>
</evidence>
<dbReference type="AlphaFoldDB" id="A0A1F6EI79"/>
<feature type="binding site" evidence="8">
    <location>
        <position position="304"/>
    </location>
    <ligand>
        <name>ATP</name>
        <dbReference type="ChEBI" id="CHEBI:30616"/>
    </ligand>
</feature>
<feature type="binding site" evidence="8">
    <location>
        <begin position="542"/>
        <end position="544"/>
    </location>
    <ligand>
        <name>substrate</name>
    </ligand>
</feature>
<feature type="binding site" evidence="8">
    <location>
        <position position="732"/>
    </location>
    <ligand>
        <name>ATP</name>
        <dbReference type="ChEBI" id="CHEBI:30616"/>
    </ligand>
</feature>
<dbReference type="EC" id="6.3.5.3" evidence="8"/>
<feature type="binding site" evidence="8">
    <location>
        <position position="499"/>
    </location>
    <ligand>
        <name>Mg(2+)</name>
        <dbReference type="ChEBI" id="CHEBI:18420"/>
        <label>2</label>
    </ligand>
</feature>
<feature type="active site" description="Proton acceptor" evidence="8">
    <location>
        <position position="308"/>
    </location>
</feature>
<comment type="similarity">
    <text evidence="8">Belongs to the FGAMS family.</text>
</comment>
<dbReference type="InterPro" id="IPR036676">
    <property type="entry name" value="PurM-like_C_sf"/>
</dbReference>
<evidence type="ECO:0000259" key="10">
    <source>
        <dbReference type="Pfam" id="PF02769"/>
    </source>
</evidence>
<dbReference type="GO" id="GO:0005524">
    <property type="term" value="F:ATP binding"/>
    <property type="evidence" value="ECO:0007669"/>
    <property type="project" value="UniProtKB-UniRule"/>
</dbReference>
<evidence type="ECO:0000256" key="7">
    <source>
        <dbReference type="ARBA" id="ARBA00022842"/>
    </source>
</evidence>
<organism evidence="12 13">
    <name type="scientific">Candidatus Kaiserbacteria bacterium RIFCSPLOWO2_01_FULL_53_17</name>
    <dbReference type="NCBI Taxonomy" id="1798511"/>
    <lineage>
        <taxon>Bacteria</taxon>
        <taxon>Candidatus Kaiseribacteriota</taxon>
    </lineage>
</organism>
<dbReference type="SUPFAM" id="SSF55326">
    <property type="entry name" value="PurM N-terminal domain-like"/>
    <property type="match status" value="2"/>
</dbReference>
<dbReference type="GO" id="GO:0005737">
    <property type="term" value="C:cytoplasm"/>
    <property type="evidence" value="ECO:0007669"/>
    <property type="project" value="UniProtKB-SubCell"/>
</dbReference>
<dbReference type="Pfam" id="PF00586">
    <property type="entry name" value="AIRS"/>
    <property type="match status" value="2"/>
</dbReference>
<evidence type="ECO:0000256" key="2">
    <source>
        <dbReference type="ARBA" id="ARBA00022598"/>
    </source>
</evidence>
<feature type="domain" description="PurM-like N-terminal" evidence="9">
    <location>
        <begin position="674"/>
        <end position="772"/>
    </location>
</feature>
<feature type="domain" description="PurM-like N-terminal" evidence="9">
    <location>
        <begin position="294"/>
        <end position="417"/>
    </location>
</feature>
<comment type="subcellular location">
    <subcellularLocation>
        <location evidence="8">Cytoplasm</location>
    </subcellularLocation>
</comment>
<dbReference type="InterPro" id="IPR041609">
    <property type="entry name" value="PurL_linker"/>
</dbReference>
<feature type="binding site" evidence="8">
    <location>
        <position position="329"/>
    </location>
    <ligand>
        <name>substrate</name>
    </ligand>
</feature>
<evidence type="ECO:0000256" key="4">
    <source>
        <dbReference type="ARBA" id="ARBA00022741"/>
    </source>
</evidence>
<feature type="binding site" evidence="8">
    <location>
        <position position="769"/>
    </location>
    <ligand>
        <name>ATP</name>
        <dbReference type="ChEBI" id="CHEBI:30616"/>
    </ligand>
</feature>
<reference evidence="12 13" key="1">
    <citation type="journal article" date="2016" name="Nat. Commun.">
        <title>Thousands of microbial genomes shed light on interconnected biogeochemical processes in an aquifer system.</title>
        <authorList>
            <person name="Anantharaman K."/>
            <person name="Brown C.T."/>
            <person name="Hug L.A."/>
            <person name="Sharon I."/>
            <person name="Castelle C.J."/>
            <person name="Probst A.J."/>
            <person name="Thomas B.C."/>
            <person name="Singh A."/>
            <person name="Wilkins M.J."/>
            <person name="Karaoz U."/>
            <person name="Brodie E.L."/>
            <person name="Williams K.H."/>
            <person name="Hubbard S.S."/>
            <person name="Banfield J.F."/>
        </authorList>
    </citation>
    <scope>NUCLEOTIDE SEQUENCE [LARGE SCALE GENOMIC DNA]</scope>
</reference>
<comment type="subunit">
    <text evidence="8">Monomer. Part of the FGAM synthase complex composed of 1 PurL, 1 PurQ and 2 PurS subunits.</text>
</comment>
<evidence type="ECO:0000256" key="5">
    <source>
        <dbReference type="ARBA" id="ARBA00022755"/>
    </source>
</evidence>
<feature type="binding site" evidence="8">
    <location>
        <position position="330"/>
    </location>
    <ligand>
        <name>Mg(2+)</name>
        <dbReference type="ChEBI" id="CHEBI:18420"/>
        <label>2</label>
    </ligand>
</feature>
<dbReference type="InterPro" id="IPR036921">
    <property type="entry name" value="PurM-like_N_sf"/>
</dbReference>
<keyword evidence="7 8" id="KW-0460">Magnesium</keyword>
<sequence>MAVRITVRAKGSDARADGFLRTLKGLFPKAKLKGVAVADVYTIDATISQTELAKAARSLTNPVIEESSIERVPARRPFSYCIEIGFLPGVTDNVGNTAQETIEDALRRKLKTGEHVYSSRLLFFSGPLSEEVVGAMARELHNPLIERATVISVTDFKKNGLPIVVPKVKLGTTAHADEVNLEVDDAKLMQIGKEGIANADGTRRGPLALSLKTLKVIRDHFRSKGRNPTDVELESLAQTWSEHCKHTIFADPLDDIHEGIYRRYIKGATQKIRKQKGKKDFCVSVFTDNSGGILFDEKYLVTHKVETHNSPSALDPFGGAITGIVGVNRDALGFGMGAKPIANVYGFCVADPKDKQEFFRDHTKQQPLLPARRILEGVIKGVNAGGNQSGIPTPLGFVAVDPRYRGKPLVFAGTVGFLPRKNKGKKMWEKKAQPGDYIIMVGGRVGLDGIHGATFSSESLSSGSPATAVQIGDPITQKKMSDTLVREARDRGLYTSITDNGAGGLSCAVAEMAKECGGCSVDLEKVPVKYPGLSPWQIWISESQERMTLAVPKAKWSELKKLFESRGVEATHIGTFTKKPSCIVRFGGKIVMDMDMAFLHDGRPIESQKSALVKRIYEEPTPKARAKDVAKSLLELLSRPNVASTAFIAQQYDHEVQGTSVTKPLQGRGRVNADGGVLQPRPDSKRGVVLSQGYCPWYSDIDTYAMAAAAVDTAVRNAIAAGASRDYLAILDNFCWSTSNTPERLYELKRAAEALHDIAVTYGTPLISGKDSMFNDFRGFTAKGEPIHIAAPPTLLVSAIGVISDVGRAVTLDLKSVGDHVYLVGETNDECGASEYFAMLPAIGNSIPKVDVKKNAKTYDAVSKATARGLVASAFPIGRGGLGTALAKTAIAGQLGIKGNLSKIKGDAKQPDSILFSESQGRMLLSVRPENRKALESLLRGTSYVRIGEVTSKPVLDITIGKKKVRIPVSILTKAYRKTFQNW</sequence>
<feature type="domain" description="PurM-like C-terminal" evidence="10">
    <location>
        <begin position="817"/>
        <end position="959"/>
    </location>
</feature>
<dbReference type="HAMAP" id="MF_00420">
    <property type="entry name" value="PurL_2"/>
    <property type="match status" value="1"/>
</dbReference>
<dbReference type="GO" id="GO:0004642">
    <property type="term" value="F:phosphoribosylformylglycinamidine synthase activity"/>
    <property type="evidence" value="ECO:0007669"/>
    <property type="project" value="UniProtKB-UniRule"/>
</dbReference>
<dbReference type="Gene3D" id="3.30.1330.10">
    <property type="entry name" value="PurM-like, N-terminal domain"/>
    <property type="match status" value="2"/>
</dbReference>
<keyword evidence="2 8" id="KW-0436">Ligase</keyword>
<dbReference type="Pfam" id="PF18072">
    <property type="entry name" value="FGAR-AT_linker"/>
    <property type="match status" value="1"/>
</dbReference>
<dbReference type="Gene3D" id="3.90.650.10">
    <property type="entry name" value="PurM-like C-terminal domain"/>
    <property type="match status" value="2"/>
</dbReference>
<feature type="binding site" evidence="8">
    <location>
        <position position="772"/>
    </location>
    <ligand>
        <name>substrate</name>
    </ligand>
</feature>
<dbReference type="EMBL" id="MFLY01000003">
    <property type="protein sequence ID" value="OGG73349.1"/>
    <property type="molecule type" value="Genomic_DNA"/>
</dbReference>
<comment type="function">
    <text evidence="8">Part of the phosphoribosylformylglycinamidine synthase complex involved in the purines biosynthetic pathway. Catalyzes the ATP-dependent conversion of formylglycinamide ribonucleotide (FGAR) and glutamine to yield formylglycinamidine ribonucleotide (FGAM) and glutamate. The FGAM synthase complex is composed of three subunits. PurQ produces an ammonia molecule by converting glutamine to glutamate. PurL transfers the ammonia molecule to FGAR to form FGAM in an ATP-dependent manner. PurS interacts with PurQ and PurL and is thought to assist in the transfer of the ammonia molecule from PurQ to PurL.</text>
</comment>
<dbReference type="CDD" id="cd02203">
    <property type="entry name" value="PurL_repeat1"/>
    <property type="match status" value="1"/>
</dbReference>
<keyword evidence="4 8" id="KW-0547">Nucleotide-binding</keyword>
<dbReference type="CDD" id="cd02204">
    <property type="entry name" value="PurL_repeat2"/>
    <property type="match status" value="1"/>
</dbReference>
<dbReference type="PANTHER" id="PTHR43555">
    <property type="entry name" value="PHOSPHORIBOSYLFORMYLGLYCINAMIDINE SYNTHASE SUBUNIT PURL"/>
    <property type="match status" value="1"/>
</dbReference>